<dbReference type="Proteomes" id="UP001597183">
    <property type="component" value="Unassembled WGS sequence"/>
</dbReference>
<reference evidence="2" key="1">
    <citation type="journal article" date="2019" name="Int. J. Syst. Evol. Microbiol.">
        <title>The Global Catalogue of Microorganisms (GCM) 10K type strain sequencing project: providing services to taxonomists for standard genome sequencing and annotation.</title>
        <authorList>
            <consortium name="The Broad Institute Genomics Platform"/>
            <consortium name="The Broad Institute Genome Sequencing Center for Infectious Disease"/>
            <person name="Wu L."/>
            <person name="Ma J."/>
        </authorList>
    </citation>
    <scope>NUCLEOTIDE SEQUENCE [LARGE SCALE GENOMIC DNA]</scope>
    <source>
        <strain evidence="2">CCM 7526</strain>
    </source>
</reference>
<dbReference type="EMBL" id="JBHTMK010000070">
    <property type="protein sequence ID" value="MFD1373698.1"/>
    <property type="molecule type" value="Genomic_DNA"/>
</dbReference>
<dbReference type="RefSeq" id="WP_317796660.1">
    <property type="nucleotide sequence ID" value="NZ_AP028461.1"/>
</dbReference>
<evidence type="ECO:0008006" key="3">
    <source>
        <dbReference type="Google" id="ProtNLM"/>
    </source>
</evidence>
<proteinExistence type="predicted"/>
<gene>
    <name evidence="1" type="ORF">ACFQ5G_50940</name>
</gene>
<protein>
    <recommendedName>
        <fullName evidence="3">Secreted protein</fullName>
    </recommendedName>
</protein>
<evidence type="ECO:0000313" key="2">
    <source>
        <dbReference type="Proteomes" id="UP001597183"/>
    </source>
</evidence>
<name>A0ABW4AU26_9ACTN</name>
<organism evidence="1 2">
    <name type="scientific">Actinoplanes sichuanensis</name>
    <dbReference type="NCBI Taxonomy" id="512349"/>
    <lineage>
        <taxon>Bacteria</taxon>
        <taxon>Bacillati</taxon>
        <taxon>Actinomycetota</taxon>
        <taxon>Actinomycetes</taxon>
        <taxon>Micromonosporales</taxon>
        <taxon>Micromonosporaceae</taxon>
        <taxon>Actinoplanes</taxon>
    </lineage>
</organism>
<accession>A0ABW4AU26</accession>
<comment type="caution">
    <text evidence="1">The sequence shown here is derived from an EMBL/GenBank/DDBJ whole genome shotgun (WGS) entry which is preliminary data.</text>
</comment>
<keyword evidence="2" id="KW-1185">Reference proteome</keyword>
<evidence type="ECO:0000313" key="1">
    <source>
        <dbReference type="EMBL" id="MFD1373698.1"/>
    </source>
</evidence>
<sequence>MLDVDGVINAFRAGWWHTRPCLVQVWSTADAYDYRIRYEPRLIDVIREVHAQGLAEVTWCTTWCSDADALEEALGLPVLPRAFDEPVKGADACAAKIAAARRVIASGRLLVWTDDVEVGHHAGECAAWAETGKALVIAPDESRGLRPGHARRIRSYLTGRPVPPLRSAGSPALD</sequence>